<evidence type="ECO:0000313" key="2">
    <source>
        <dbReference type="EMBL" id="MBZ5750362.1"/>
    </source>
</evidence>
<feature type="transmembrane region" description="Helical" evidence="1">
    <location>
        <begin position="92"/>
        <end position="110"/>
    </location>
</feature>
<keyword evidence="1" id="KW-0812">Transmembrane</keyword>
<gene>
    <name evidence="2" type="ORF">K9V48_08915</name>
</gene>
<keyword evidence="3" id="KW-1185">Reference proteome</keyword>
<feature type="transmembrane region" description="Helical" evidence="1">
    <location>
        <begin position="31"/>
        <end position="48"/>
    </location>
</feature>
<evidence type="ECO:0000256" key="1">
    <source>
        <dbReference type="SAM" id="Phobius"/>
    </source>
</evidence>
<organism evidence="2 3">
    <name type="scientific">Metabacillus rhizolycopersici</name>
    <dbReference type="NCBI Taxonomy" id="2875709"/>
    <lineage>
        <taxon>Bacteria</taxon>
        <taxon>Bacillati</taxon>
        <taxon>Bacillota</taxon>
        <taxon>Bacilli</taxon>
        <taxon>Bacillales</taxon>
        <taxon>Bacillaceae</taxon>
        <taxon>Metabacillus</taxon>
    </lineage>
</organism>
<accession>A0ABS7UQN1</accession>
<dbReference type="Proteomes" id="UP001165287">
    <property type="component" value="Unassembled WGS sequence"/>
</dbReference>
<sequence>MNYLKFLILLLPVPFLFHFYEYEQHVRNQDASFLFVGFVFFIILSGIISSHVKSVTVVILTIFQTLISLYLASNFIENDTYWFKPFDRDKVIIIFSVLYFLGQLVVRMIVNRVKRSPVKNKF</sequence>
<keyword evidence="1" id="KW-1133">Transmembrane helix</keyword>
<proteinExistence type="predicted"/>
<feature type="transmembrane region" description="Helical" evidence="1">
    <location>
        <begin position="55"/>
        <end position="72"/>
    </location>
</feature>
<dbReference type="RefSeq" id="WP_224138458.1">
    <property type="nucleotide sequence ID" value="NZ_JAIQUM010000014.1"/>
</dbReference>
<comment type="caution">
    <text evidence="2">The sequence shown here is derived from an EMBL/GenBank/DDBJ whole genome shotgun (WGS) entry which is preliminary data.</text>
</comment>
<keyword evidence="1" id="KW-0472">Membrane</keyword>
<reference evidence="2" key="1">
    <citation type="submission" date="2024-05" db="EMBL/GenBank/DDBJ databases">
        <title>Metabacillus sp. nov., isolated from the rhizosphere soil of tomato plants.</title>
        <authorList>
            <person name="Ma R."/>
        </authorList>
    </citation>
    <scope>NUCLEOTIDE SEQUENCE</scope>
    <source>
        <strain evidence="2">DBTR6</strain>
    </source>
</reference>
<protein>
    <submittedName>
        <fullName evidence="2">Uncharacterized protein</fullName>
    </submittedName>
</protein>
<evidence type="ECO:0000313" key="3">
    <source>
        <dbReference type="Proteomes" id="UP001165287"/>
    </source>
</evidence>
<dbReference type="EMBL" id="JAIQUM010000014">
    <property type="protein sequence ID" value="MBZ5750362.1"/>
    <property type="molecule type" value="Genomic_DNA"/>
</dbReference>
<name>A0ABS7UQN1_9BACI</name>